<dbReference type="EMBL" id="PUGT01000435">
    <property type="protein sequence ID" value="PQN01438.1"/>
    <property type="molecule type" value="Genomic_DNA"/>
</dbReference>
<evidence type="ECO:0000313" key="1">
    <source>
        <dbReference type="EMBL" id="PQN01438.1"/>
    </source>
</evidence>
<sequence>MHSSGCCSRQGQPALLHGVNIWCASRRIAGGSALRMPASPPEGGLLRYNRILQVFRIYRTP</sequence>
<dbReference type="AlphaFoldDB" id="A0A2S8D7K9"/>
<name>A0A2S8D7K9_SHIDY</name>
<evidence type="ECO:0000313" key="2">
    <source>
        <dbReference type="Proteomes" id="UP000238186"/>
    </source>
</evidence>
<dbReference type="Proteomes" id="UP000238186">
    <property type="component" value="Unassembled WGS sequence"/>
</dbReference>
<protein>
    <submittedName>
        <fullName evidence="1">Uncharacterized protein</fullName>
    </submittedName>
</protein>
<feature type="non-terminal residue" evidence="1">
    <location>
        <position position="61"/>
    </location>
</feature>
<accession>A0A2S8D7K9</accession>
<reference evidence="1 2" key="1">
    <citation type="submission" date="2018-02" db="EMBL/GenBank/DDBJ databases">
        <title>Distribution and characterization of Shiga toxin converting temperate phage carried by Shigella flexneri in Hispaniola.</title>
        <authorList>
            <person name="Fogolari M."/>
            <person name="Mavian C."/>
            <person name="Angeletti S."/>
            <person name="Salemi M."/>
            <person name="Lampel K.A."/>
            <person name="Maurelli A.T."/>
        </authorList>
    </citation>
    <scope>NUCLEOTIDE SEQUENCE [LARGE SCALE GENOMIC DNA]</scope>
    <source>
        <strain evidence="1 2">BS979</strain>
    </source>
</reference>
<organism evidence="1 2">
    <name type="scientific">Shigella dysenteriae</name>
    <dbReference type="NCBI Taxonomy" id="622"/>
    <lineage>
        <taxon>Bacteria</taxon>
        <taxon>Pseudomonadati</taxon>
        <taxon>Pseudomonadota</taxon>
        <taxon>Gammaproteobacteria</taxon>
        <taxon>Enterobacterales</taxon>
        <taxon>Enterobacteriaceae</taxon>
        <taxon>Shigella</taxon>
    </lineage>
</organism>
<gene>
    <name evidence="1" type="ORF">C5K18_21370</name>
</gene>
<comment type="caution">
    <text evidence="1">The sequence shown here is derived from an EMBL/GenBank/DDBJ whole genome shotgun (WGS) entry which is preliminary data.</text>
</comment>
<proteinExistence type="predicted"/>